<proteinExistence type="predicted"/>
<evidence type="ECO:0000313" key="1">
    <source>
        <dbReference type="EMBL" id="KCW69739.1"/>
    </source>
</evidence>
<protein>
    <submittedName>
        <fullName evidence="1">Uncharacterized protein</fullName>
    </submittedName>
</protein>
<reference evidence="1" key="1">
    <citation type="submission" date="2013-07" db="EMBL/GenBank/DDBJ databases">
        <title>The genome of Eucalyptus grandis.</title>
        <authorList>
            <person name="Schmutz J."/>
            <person name="Hayes R."/>
            <person name="Myburg A."/>
            <person name="Tuskan G."/>
            <person name="Grattapaglia D."/>
            <person name="Rokhsar D.S."/>
        </authorList>
    </citation>
    <scope>NUCLEOTIDE SEQUENCE</scope>
    <source>
        <tissue evidence="1">Leaf extractions</tissue>
    </source>
</reference>
<sequence length="66" mass="7644">MKMTRQGLKWGSLIFHGNLIKYCSKWSPSKCPNFVFILSKLVWNFISSMPWNFKNILFSKAGSNQG</sequence>
<gene>
    <name evidence="1" type="ORF">EUGRSUZ_F03121</name>
</gene>
<name>A0A059BUR5_EUCGR</name>
<accession>A0A059BUR5</accession>
<dbReference type="InParanoid" id="A0A059BUR5"/>
<dbReference type="AlphaFoldDB" id="A0A059BUR5"/>
<dbReference type="Gramene" id="KCW69739">
    <property type="protein sequence ID" value="KCW69739"/>
    <property type="gene ID" value="EUGRSUZ_F03121"/>
</dbReference>
<organism evidence="1">
    <name type="scientific">Eucalyptus grandis</name>
    <name type="common">Flooded gum</name>
    <dbReference type="NCBI Taxonomy" id="71139"/>
    <lineage>
        <taxon>Eukaryota</taxon>
        <taxon>Viridiplantae</taxon>
        <taxon>Streptophyta</taxon>
        <taxon>Embryophyta</taxon>
        <taxon>Tracheophyta</taxon>
        <taxon>Spermatophyta</taxon>
        <taxon>Magnoliopsida</taxon>
        <taxon>eudicotyledons</taxon>
        <taxon>Gunneridae</taxon>
        <taxon>Pentapetalae</taxon>
        <taxon>rosids</taxon>
        <taxon>malvids</taxon>
        <taxon>Myrtales</taxon>
        <taxon>Myrtaceae</taxon>
        <taxon>Myrtoideae</taxon>
        <taxon>Eucalypteae</taxon>
        <taxon>Eucalyptus</taxon>
    </lineage>
</organism>
<dbReference type="EMBL" id="KK198758">
    <property type="protein sequence ID" value="KCW69739.1"/>
    <property type="molecule type" value="Genomic_DNA"/>
</dbReference>